<accession>A0ABM4DI99</accession>
<dbReference type="InterPro" id="IPR011043">
    <property type="entry name" value="Gal_Oxase/kelch_b-propeller"/>
</dbReference>
<dbReference type="InterPro" id="IPR011333">
    <property type="entry name" value="SKP1/BTB/POZ_sf"/>
</dbReference>
<keyword evidence="2" id="KW-0677">Repeat</keyword>
<evidence type="ECO:0000259" key="4">
    <source>
        <dbReference type="PROSITE" id="PS50097"/>
    </source>
</evidence>
<dbReference type="InterPro" id="IPR011705">
    <property type="entry name" value="BACK"/>
</dbReference>
<dbReference type="InterPro" id="IPR015915">
    <property type="entry name" value="Kelch-typ_b-propeller"/>
</dbReference>
<dbReference type="PROSITE" id="PS50097">
    <property type="entry name" value="BTB"/>
    <property type="match status" value="1"/>
</dbReference>
<dbReference type="InterPro" id="IPR017096">
    <property type="entry name" value="BTB-kelch_protein"/>
</dbReference>
<dbReference type="SMART" id="SM00875">
    <property type="entry name" value="BACK"/>
    <property type="match status" value="1"/>
</dbReference>
<dbReference type="PANTHER" id="PTHR45632">
    <property type="entry name" value="LD33804P"/>
    <property type="match status" value="1"/>
</dbReference>
<dbReference type="Gene3D" id="3.30.710.10">
    <property type="entry name" value="Potassium Channel Kv1.1, Chain A"/>
    <property type="match status" value="1"/>
</dbReference>
<feature type="compositionally biased region" description="Low complexity" evidence="3">
    <location>
        <begin position="27"/>
        <end position="46"/>
    </location>
</feature>
<dbReference type="SMART" id="SM00612">
    <property type="entry name" value="Kelch"/>
    <property type="match status" value="6"/>
</dbReference>
<feature type="domain" description="BTB" evidence="4">
    <location>
        <begin position="109"/>
        <end position="178"/>
    </location>
</feature>
<dbReference type="Pfam" id="PF07707">
    <property type="entry name" value="BACK"/>
    <property type="match status" value="1"/>
</dbReference>
<name>A0ABM4DI99_HYDVU</name>
<evidence type="ECO:0000256" key="1">
    <source>
        <dbReference type="ARBA" id="ARBA00022441"/>
    </source>
</evidence>
<feature type="compositionally biased region" description="Polar residues" evidence="3">
    <location>
        <begin position="49"/>
        <end position="60"/>
    </location>
</feature>
<organism evidence="5 6">
    <name type="scientific">Hydra vulgaris</name>
    <name type="common">Hydra</name>
    <name type="synonym">Hydra attenuata</name>
    <dbReference type="NCBI Taxonomy" id="6087"/>
    <lineage>
        <taxon>Eukaryota</taxon>
        <taxon>Metazoa</taxon>
        <taxon>Cnidaria</taxon>
        <taxon>Hydrozoa</taxon>
        <taxon>Hydroidolina</taxon>
        <taxon>Anthoathecata</taxon>
        <taxon>Aplanulata</taxon>
        <taxon>Hydridae</taxon>
        <taxon>Hydra</taxon>
    </lineage>
</organism>
<dbReference type="RefSeq" id="XP_047146014.1">
    <property type="nucleotide sequence ID" value="XM_047290058.2"/>
</dbReference>
<evidence type="ECO:0000313" key="6">
    <source>
        <dbReference type="RefSeq" id="XP_065674228.1"/>
    </source>
</evidence>
<evidence type="ECO:0000256" key="2">
    <source>
        <dbReference type="ARBA" id="ARBA00022737"/>
    </source>
</evidence>
<feature type="region of interest" description="Disordered" evidence="3">
    <location>
        <begin position="67"/>
        <end position="86"/>
    </location>
</feature>
<dbReference type="Pfam" id="PF24681">
    <property type="entry name" value="Kelch_KLHDC2_KLHL20_DRC7"/>
    <property type="match status" value="1"/>
</dbReference>
<keyword evidence="1" id="KW-0880">Kelch repeat</keyword>
<evidence type="ECO:0000256" key="3">
    <source>
        <dbReference type="SAM" id="MobiDB-lite"/>
    </source>
</evidence>
<dbReference type="GeneID" id="100215541"/>
<dbReference type="Pfam" id="PF00651">
    <property type="entry name" value="BTB"/>
    <property type="match status" value="1"/>
</dbReference>
<dbReference type="SUPFAM" id="SSF54695">
    <property type="entry name" value="POZ domain"/>
    <property type="match status" value="1"/>
</dbReference>
<feature type="region of interest" description="Disordered" evidence="3">
    <location>
        <begin position="1"/>
        <end position="60"/>
    </location>
</feature>
<reference evidence="6" key="1">
    <citation type="submission" date="2025-08" db="UniProtKB">
        <authorList>
            <consortium name="RefSeq"/>
        </authorList>
    </citation>
    <scope>IDENTIFICATION</scope>
</reference>
<dbReference type="InterPro" id="IPR000210">
    <property type="entry name" value="BTB/POZ_dom"/>
</dbReference>
<dbReference type="RefSeq" id="XP_065674228.1">
    <property type="nucleotide sequence ID" value="XM_065818156.1"/>
</dbReference>
<protein>
    <submittedName>
        <fullName evidence="6">Kelch-like protein 18 isoform X1</fullName>
    </submittedName>
</protein>
<dbReference type="Gene3D" id="2.120.10.80">
    <property type="entry name" value="Kelch-type beta propeller"/>
    <property type="match status" value="2"/>
</dbReference>
<dbReference type="Proteomes" id="UP001652625">
    <property type="component" value="Chromosome 14"/>
</dbReference>
<sequence length="656" mass="72877">MEERKRAFQTIAQPPLFLTPDLKRSRSCSSSNSSSISPRRPSSIPIKQVTLSEKMSPPVSDTSIVKIEEDDSPKSHTPSDVSHSNTESLTYCCDMMKLMDDFRKANILCDVTLCVDGTVFFAHKPLLAAASPYFKAIFSSDLNKCSENTKPIILTEIGSEHMETLLDYIYTGHINLTKENINQVLSAANFLLLSSLKSRCTSFLEKILSPANCLVIESTAEKFDCEALKNTATHYVHDNFITIANSNEFLHLEVDRLIEIVSSDDTKVEQEEQVFEAIMNWVKFDIINRRRYFKDLVTHVRFPLISPYYLMDHVESEDLVCQTPECISLLLEAKNYHMLPDRRWQLKSKRTTPRISMGIVNGIIAVGGIQGPYTSVVASTSCYLLCANQWFVLAKMQTPRCRHGLAVTGEFVYAVGGQYREGAAQSSLNNVERYDPKTNNWSVVASMLTRRSLLNVVALEGFLYAVGGCDENNMRLNSVERYNPATNTWSSVPGMSASRSSPGVVAHKYLYVIGGVSYVGMALNCGEKYDPHTNTWSEIAPMSCSRASACCAAVNGKIYVIGGWDGKNHLSSAEVYQPELDEWSFISSASTARWDAGVAVNGDKIYVVGGCDRNAVCTLQTECYDTITDTWTQVASLPVASHGLKCCTIQLPNKFV</sequence>
<dbReference type="PANTHER" id="PTHR45632:SF17">
    <property type="entry name" value="KELCH-LIKE PROTEIN 31"/>
    <property type="match status" value="1"/>
</dbReference>
<dbReference type="SMART" id="SM00225">
    <property type="entry name" value="BTB"/>
    <property type="match status" value="1"/>
</dbReference>
<dbReference type="PIRSF" id="PIRSF037037">
    <property type="entry name" value="Kelch-like_protein_gigaxonin"/>
    <property type="match status" value="1"/>
</dbReference>
<evidence type="ECO:0000313" key="5">
    <source>
        <dbReference type="Proteomes" id="UP001652625"/>
    </source>
</evidence>
<keyword evidence="5" id="KW-1185">Reference proteome</keyword>
<feature type="compositionally biased region" description="Polar residues" evidence="3">
    <location>
        <begin position="75"/>
        <end position="86"/>
    </location>
</feature>
<dbReference type="Gene3D" id="1.25.40.420">
    <property type="match status" value="1"/>
</dbReference>
<dbReference type="SUPFAM" id="SSF50965">
    <property type="entry name" value="Galactose oxidase, central domain"/>
    <property type="match status" value="1"/>
</dbReference>
<dbReference type="InterPro" id="IPR006652">
    <property type="entry name" value="Kelch_1"/>
</dbReference>
<proteinExistence type="predicted"/>
<dbReference type="Pfam" id="PF01344">
    <property type="entry name" value="Kelch_1"/>
    <property type="match status" value="1"/>
</dbReference>
<gene>
    <name evidence="6" type="primary">LOC100215541</name>
</gene>